<accession>A0A4Z2H9M5</accession>
<organism evidence="1 2">
    <name type="scientific">Liparis tanakae</name>
    <name type="common">Tanaka's snailfish</name>
    <dbReference type="NCBI Taxonomy" id="230148"/>
    <lineage>
        <taxon>Eukaryota</taxon>
        <taxon>Metazoa</taxon>
        <taxon>Chordata</taxon>
        <taxon>Craniata</taxon>
        <taxon>Vertebrata</taxon>
        <taxon>Euteleostomi</taxon>
        <taxon>Actinopterygii</taxon>
        <taxon>Neopterygii</taxon>
        <taxon>Teleostei</taxon>
        <taxon>Neoteleostei</taxon>
        <taxon>Acanthomorphata</taxon>
        <taxon>Eupercaria</taxon>
        <taxon>Perciformes</taxon>
        <taxon>Cottioidei</taxon>
        <taxon>Cottales</taxon>
        <taxon>Liparidae</taxon>
        <taxon>Liparis</taxon>
    </lineage>
</organism>
<proteinExistence type="predicted"/>
<name>A0A4Z2H9M5_9TELE</name>
<evidence type="ECO:0000313" key="1">
    <source>
        <dbReference type="EMBL" id="TNN62220.1"/>
    </source>
</evidence>
<dbReference type="Proteomes" id="UP000314294">
    <property type="component" value="Unassembled WGS sequence"/>
</dbReference>
<evidence type="ECO:0000313" key="2">
    <source>
        <dbReference type="Proteomes" id="UP000314294"/>
    </source>
</evidence>
<keyword evidence="2" id="KW-1185">Reference proteome</keyword>
<dbReference type="EMBL" id="SRLO01000299">
    <property type="protein sequence ID" value="TNN62220.1"/>
    <property type="molecule type" value="Genomic_DNA"/>
</dbReference>
<gene>
    <name evidence="1" type="ORF">EYF80_027600</name>
</gene>
<sequence length="81" mass="8553">MSARGRGGAGCQQWGRWAWELAPLSGSSEPRGQVVPGQLTAGPSLPAPGTELLRCKGCTAKLAVWRDGALAERRIGPNRLE</sequence>
<comment type="caution">
    <text evidence="1">The sequence shown here is derived from an EMBL/GenBank/DDBJ whole genome shotgun (WGS) entry which is preliminary data.</text>
</comment>
<protein>
    <submittedName>
        <fullName evidence="1">Uncharacterized protein</fullName>
    </submittedName>
</protein>
<dbReference type="AlphaFoldDB" id="A0A4Z2H9M5"/>
<reference evidence="1 2" key="1">
    <citation type="submission" date="2019-03" db="EMBL/GenBank/DDBJ databases">
        <title>First draft genome of Liparis tanakae, snailfish: a comprehensive survey of snailfish specific genes.</title>
        <authorList>
            <person name="Kim W."/>
            <person name="Song I."/>
            <person name="Jeong J.-H."/>
            <person name="Kim D."/>
            <person name="Kim S."/>
            <person name="Ryu S."/>
            <person name="Song J.Y."/>
            <person name="Lee S.K."/>
        </authorList>
    </citation>
    <scope>NUCLEOTIDE SEQUENCE [LARGE SCALE GENOMIC DNA]</scope>
    <source>
        <tissue evidence="1">Muscle</tissue>
    </source>
</reference>